<dbReference type="Pfam" id="PF16983">
    <property type="entry name" value="MFS_MOT1"/>
    <property type="match status" value="2"/>
</dbReference>
<dbReference type="InterPro" id="IPR031563">
    <property type="entry name" value="MOT1/MOT2"/>
</dbReference>
<organism evidence="2 3">
    <name type="scientific">Stygiobacter electus</name>
    <dbReference type="NCBI Taxonomy" id="3032292"/>
    <lineage>
        <taxon>Bacteria</taxon>
        <taxon>Pseudomonadati</taxon>
        <taxon>Ignavibacteriota</taxon>
        <taxon>Ignavibacteria</taxon>
        <taxon>Ignavibacteriales</taxon>
        <taxon>Melioribacteraceae</taxon>
        <taxon>Stygiobacter</taxon>
    </lineage>
</organism>
<feature type="transmembrane region" description="Helical" evidence="1">
    <location>
        <begin position="311"/>
        <end position="332"/>
    </location>
</feature>
<proteinExistence type="predicted"/>
<evidence type="ECO:0000313" key="2">
    <source>
        <dbReference type="EMBL" id="MDF1613264.1"/>
    </source>
</evidence>
<feature type="transmembrane region" description="Helical" evidence="1">
    <location>
        <begin position="78"/>
        <end position="101"/>
    </location>
</feature>
<feature type="transmembrane region" description="Helical" evidence="1">
    <location>
        <begin position="138"/>
        <end position="156"/>
    </location>
</feature>
<name>A0AAE3P2M0_9BACT</name>
<feature type="transmembrane region" description="Helical" evidence="1">
    <location>
        <begin position="287"/>
        <end position="305"/>
    </location>
</feature>
<dbReference type="PANTHER" id="PTHR31970">
    <property type="match status" value="1"/>
</dbReference>
<evidence type="ECO:0000256" key="1">
    <source>
        <dbReference type="SAM" id="Phobius"/>
    </source>
</evidence>
<dbReference type="Proteomes" id="UP001221302">
    <property type="component" value="Unassembled WGS sequence"/>
</dbReference>
<keyword evidence="1" id="KW-0812">Transmembrane</keyword>
<accession>A0AAE3P2M0</accession>
<reference evidence="2" key="1">
    <citation type="submission" date="2023-03" db="EMBL/GenBank/DDBJ databases">
        <title>Stygiobacter electus gen. nov., sp. nov., facultatively anaerobic thermotolerant bacterium of the class Ignavibacteria from a well of Yessentuki mineral water deposit.</title>
        <authorList>
            <person name="Podosokorskaya O.A."/>
            <person name="Elcheninov A.G."/>
            <person name="Petrova N.F."/>
            <person name="Zavarzina D.G."/>
            <person name="Kublanov I.V."/>
            <person name="Merkel A.Y."/>
        </authorList>
    </citation>
    <scope>NUCLEOTIDE SEQUENCE</scope>
    <source>
        <strain evidence="2">09-Me</strain>
    </source>
</reference>
<protein>
    <submittedName>
        <fullName evidence="2">Sulfate/molybdate transporter</fullName>
    </submittedName>
</protein>
<keyword evidence="3" id="KW-1185">Reference proteome</keyword>
<comment type="caution">
    <text evidence="2">The sequence shown here is derived from an EMBL/GenBank/DDBJ whole genome shotgun (WGS) entry which is preliminary data.</text>
</comment>
<dbReference type="EMBL" id="JARGDL010000034">
    <property type="protein sequence ID" value="MDF1613264.1"/>
    <property type="molecule type" value="Genomic_DNA"/>
</dbReference>
<dbReference type="AlphaFoldDB" id="A0AAE3P2M0"/>
<feature type="transmembrane region" description="Helical" evidence="1">
    <location>
        <begin position="344"/>
        <end position="372"/>
    </location>
</feature>
<gene>
    <name evidence="2" type="ORF">P0M35_13960</name>
</gene>
<feature type="transmembrane region" description="Helical" evidence="1">
    <location>
        <begin position="27"/>
        <end position="57"/>
    </location>
</feature>
<feature type="transmembrane region" description="Helical" evidence="1">
    <location>
        <begin position="162"/>
        <end position="179"/>
    </location>
</feature>
<dbReference type="PANTHER" id="PTHR31970:SF9">
    <property type="entry name" value="MOLYBDATE TRANSPORTER 2"/>
    <property type="match status" value="1"/>
</dbReference>
<dbReference type="RefSeq" id="WP_321537037.1">
    <property type="nucleotide sequence ID" value="NZ_JARGDL010000034.1"/>
</dbReference>
<evidence type="ECO:0000313" key="3">
    <source>
        <dbReference type="Proteomes" id="UP001221302"/>
    </source>
</evidence>
<feature type="transmembrane region" description="Helical" evidence="1">
    <location>
        <begin position="113"/>
        <end position="131"/>
    </location>
</feature>
<sequence length="396" mass="42663">MKLFNGIKFNRQELAGSIGDIGTDFPLIVAMIIAAGLHTPSVLIVFGLMQILTGLIYKIPMPVQPLKAMATLVIAQQIGGNILLGAGLSIGILMFVLSVTGLLTKISELVPKAVIRGIQLGLGINLSLLAFQKYIPNLGINGFILALIAFIIIIAFIDNKKYPTSIIVLLLGALYILFFDNTSNIFSNAIGINLPRFSLPTIEDVTKGFLLLALPQIPLSIGNSIIATKQVAHDLFPERPPITIKKIGLTYSFMNLLIPFLSGIPSCHGSGGMIGHYTFGGRTGGSVIIYGLFYIFIGVIFGNAFDGVVKIFPLPILGVILMFEGFALMLFVRDLLNQQKDFVIAILVGITAAGLPYGFVISIIIGTLLYYLPVELKTFIDIGNNKAVKTKPVVIE</sequence>
<dbReference type="GO" id="GO:0015098">
    <property type="term" value="F:molybdate ion transmembrane transporter activity"/>
    <property type="evidence" value="ECO:0007669"/>
    <property type="project" value="InterPro"/>
</dbReference>
<keyword evidence="1" id="KW-1133">Transmembrane helix</keyword>
<keyword evidence="1" id="KW-0472">Membrane</keyword>